<sequence length="393" mass="44270">MAPSKTLRDLEGLAASIEHDGFQHEHERRQAVQLAHKLIPKIESPWETASRLLLIDPFAVAALKTLSNLGLFTKWQPVDSPKTLHELAQLTQCESRLLYRLLLAMVPQHWLEYYADDQTFALTSFTKAIQDTSLAATMTFHSNVVSPAATKLPEFLAATQYTNPTDPLLSLWPYIAGSELVPWFQQNSESFISLHHVMRLRGNHSQKWTEFYPWKEQIVDRLTPGRVAFVDIGGGVGQDSEALRLKAPHSFPAGSIVLQDLAEVVNRAEAAGDSIVRMQHNFFEPQPESVHGAAIFFMHLVLHDWPDDKAKEILTNLKPAFKRGYSRLLINDIVLTASMDTMVSASDLHMTMNGAGERTEEEWQSLLEASGFRIINWYFSPLSEQAIIEAELT</sequence>
<keyword evidence="6" id="KW-1185">Reference proteome</keyword>
<dbReference type="PROSITE" id="PS51683">
    <property type="entry name" value="SAM_OMT_II"/>
    <property type="match status" value="1"/>
</dbReference>
<dbReference type="Gene3D" id="3.40.50.150">
    <property type="entry name" value="Vaccinia Virus protein VP39"/>
    <property type="match status" value="1"/>
</dbReference>
<dbReference type="GO" id="GO:0032259">
    <property type="term" value="P:methylation"/>
    <property type="evidence" value="ECO:0007669"/>
    <property type="project" value="UniProtKB-KW"/>
</dbReference>
<evidence type="ECO:0000313" key="5">
    <source>
        <dbReference type="EMBL" id="USW53620.1"/>
    </source>
</evidence>
<dbReference type="PANTHER" id="PTHR43712">
    <property type="entry name" value="PUTATIVE (AFU_ORTHOLOGUE AFUA_4G14580)-RELATED"/>
    <property type="match status" value="1"/>
</dbReference>
<evidence type="ECO:0000256" key="1">
    <source>
        <dbReference type="ARBA" id="ARBA00022603"/>
    </source>
</evidence>
<gene>
    <name evidence="5" type="ORF">Slin15195_G069390</name>
</gene>
<feature type="domain" description="O-methyltransferase C-terminal" evidence="4">
    <location>
        <begin position="229"/>
        <end position="373"/>
    </location>
</feature>
<evidence type="ECO:0000256" key="3">
    <source>
        <dbReference type="ARBA" id="ARBA00022691"/>
    </source>
</evidence>
<keyword evidence="1" id="KW-0489">Methyltransferase</keyword>
<evidence type="ECO:0000313" key="6">
    <source>
        <dbReference type="Proteomes" id="UP001056384"/>
    </source>
</evidence>
<dbReference type="InterPro" id="IPR016461">
    <property type="entry name" value="COMT-like"/>
</dbReference>
<evidence type="ECO:0000256" key="2">
    <source>
        <dbReference type="ARBA" id="ARBA00022679"/>
    </source>
</evidence>
<dbReference type="SUPFAM" id="SSF46785">
    <property type="entry name" value="Winged helix' DNA-binding domain"/>
    <property type="match status" value="1"/>
</dbReference>
<dbReference type="EMBL" id="CP099422">
    <property type="protein sequence ID" value="USW53620.1"/>
    <property type="molecule type" value="Genomic_DNA"/>
</dbReference>
<dbReference type="AlphaFoldDB" id="A0A9Q9AW33"/>
<keyword evidence="2" id="KW-0808">Transferase</keyword>
<dbReference type="Proteomes" id="UP001056384">
    <property type="component" value="Chromosome 5"/>
</dbReference>
<dbReference type="PANTHER" id="PTHR43712:SF2">
    <property type="entry name" value="O-METHYLTRANSFERASE CICE"/>
    <property type="match status" value="1"/>
</dbReference>
<dbReference type="Gene3D" id="1.10.10.10">
    <property type="entry name" value="Winged helix-like DNA-binding domain superfamily/Winged helix DNA-binding domain"/>
    <property type="match status" value="1"/>
</dbReference>
<protein>
    <submittedName>
        <fullName evidence="5">O-methyltransferase domain, S-adenosyl-L-methionine-dependent methyltransferase</fullName>
    </submittedName>
</protein>
<accession>A0A9Q9AW33</accession>
<evidence type="ECO:0000259" key="4">
    <source>
        <dbReference type="Pfam" id="PF00891"/>
    </source>
</evidence>
<dbReference type="Pfam" id="PF00891">
    <property type="entry name" value="Methyltransf_2"/>
    <property type="match status" value="1"/>
</dbReference>
<dbReference type="GO" id="GO:0008171">
    <property type="term" value="F:O-methyltransferase activity"/>
    <property type="evidence" value="ECO:0007669"/>
    <property type="project" value="InterPro"/>
</dbReference>
<name>A0A9Q9AW33_9PEZI</name>
<dbReference type="InterPro" id="IPR001077">
    <property type="entry name" value="COMT_C"/>
</dbReference>
<dbReference type="SUPFAM" id="SSF53335">
    <property type="entry name" value="S-adenosyl-L-methionine-dependent methyltransferases"/>
    <property type="match status" value="1"/>
</dbReference>
<dbReference type="InterPro" id="IPR029063">
    <property type="entry name" value="SAM-dependent_MTases_sf"/>
</dbReference>
<dbReference type="InterPro" id="IPR036388">
    <property type="entry name" value="WH-like_DNA-bd_sf"/>
</dbReference>
<organism evidence="5 6">
    <name type="scientific">Septoria linicola</name>
    <dbReference type="NCBI Taxonomy" id="215465"/>
    <lineage>
        <taxon>Eukaryota</taxon>
        <taxon>Fungi</taxon>
        <taxon>Dikarya</taxon>
        <taxon>Ascomycota</taxon>
        <taxon>Pezizomycotina</taxon>
        <taxon>Dothideomycetes</taxon>
        <taxon>Dothideomycetidae</taxon>
        <taxon>Mycosphaerellales</taxon>
        <taxon>Mycosphaerellaceae</taxon>
        <taxon>Septoria</taxon>
    </lineage>
</organism>
<dbReference type="InterPro" id="IPR036390">
    <property type="entry name" value="WH_DNA-bd_sf"/>
</dbReference>
<proteinExistence type="predicted"/>
<keyword evidence="3" id="KW-0949">S-adenosyl-L-methionine</keyword>
<reference evidence="5" key="1">
    <citation type="submission" date="2022-06" db="EMBL/GenBank/DDBJ databases">
        <title>Complete genome sequences of two strains of the flax pathogen Septoria linicola.</title>
        <authorList>
            <person name="Lapalu N."/>
            <person name="Simon A."/>
            <person name="Demenou B."/>
            <person name="Paumier D."/>
            <person name="Guillot M.-P."/>
            <person name="Gout L."/>
            <person name="Valade R."/>
        </authorList>
    </citation>
    <scope>NUCLEOTIDE SEQUENCE</scope>
    <source>
        <strain evidence="5">SE15195</strain>
    </source>
</reference>